<comment type="function">
    <text evidence="2">Neddylation of cullins play an essential role in the regulation of SCF-type complexes activity.</text>
</comment>
<feature type="compositionally biased region" description="Polar residues" evidence="3">
    <location>
        <begin position="71"/>
        <end position="85"/>
    </location>
</feature>
<dbReference type="Pfam" id="PF03556">
    <property type="entry name" value="Cullin_binding"/>
    <property type="match status" value="1"/>
</dbReference>
<evidence type="ECO:0000256" key="2">
    <source>
        <dbReference type="RuleBase" id="RU410713"/>
    </source>
</evidence>
<evidence type="ECO:0000259" key="4">
    <source>
        <dbReference type="PROSITE" id="PS51229"/>
    </source>
</evidence>
<dbReference type="GO" id="GO:0000151">
    <property type="term" value="C:ubiquitin ligase complex"/>
    <property type="evidence" value="ECO:0007669"/>
    <property type="project" value="TreeGrafter"/>
</dbReference>
<dbReference type="Proteomes" id="UP000001396">
    <property type="component" value="Unassembled WGS sequence"/>
</dbReference>
<feature type="domain" description="DCUN1" evidence="4">
    <location>
        <begin position="91"/>
        <end position="280"/>
    </location>
</feature>
<name>D3BAI5_HETP5</name>
<dbReference type="Gene3D" id="1.10.238.10">
    <property type="entry name" value="EF-hand"/>
    <property type="match status" value="1"/>
</dbReference>
<dbReference type="PANTHER" id="PTHR12281:SF12">
    <property type="entry name" value="DEFECTIVE IN CULLIN NEDDYLATION PROTEIN"/>
    <property type="match status" value="1"/>
</dbReference>
<dbReference type="InterPro" id="IPR042460">
    <property type="entry name" value="DCN1-like_PONY"/>
</dbReference>
<evidence type="ECO:0000256" key="3">
    <source>
        <dbReference type="SAM" id="MobiDB-lite"/>
    </source>
</evidence>
<evidence type="ECO:0000256" key="1">
    <source>
        <dbReference type="ARBA" id="ARBA00022786"/>
    </source>
</evidence>
<keyword evidence="1" id="KW-0833">Ubl conjugation pathway</keyword>
<dbReference type="PANTHER" id="PTHR12281">
    <property type="entry name" value="RP42 RELATED"/>
    <property type="match status" value="1"/>
</dbReference>
<dbReference type="FunFam" id="1.10.238.10:FF:000030">
    <property type="entry name" value="DCN1-like protein"/>
    <property type="match status" value="1"/>
</dbReference>
<evidence type="ECO:0000313" key="5">
    <source>
        <dbReference type="EMBL" id="EFA81572.1"/>
    </source>
</evidence>
<feature type="compositionally biased region" description="Low complexity" evidence="3">
    <location>
        <begin position="31"/>
        <end position="70"/>
    </location>
</feature>
<dbReference type="FunCoup" id="D3BAI5">
    <property type="interactions" value="78"/>
</dbReference>
<reference evidence="5 6" key="1">
    <citation type="journal article" date="2011" name="Genome Res.">
        <title>Phylogeny-wide analysis of social amoeba genomes highlights ancient origins for complex intercellular communication.</title>
        <authorList>
            <person name="Heidel A.J."/>
            <person name="Lawal H.M."/>
            <person name="Felder M."/>
            <person name="Schilde C."/>
            <person name="Helps N.R."/>
            <person name="Tunggal B."/>
            <person name="Rivero F."/>
            <person name="John U."/>
            <person name="Schleicher M."/>
            <person name="Eichinger L."/>
            <person name="Platzer M."/>
            <person name="Noegel A.A."/>
            <person name="Schaap P."/>
            <person name="Gloeckner G."/>
        </authorList>
    </citation>
    <scope>NUCLEOTIDE SEQUENCE [LARGE SCALE GENOMIC DNA]</scope>
    <source>
        <strain evidence="6">ATCC 26659 / Pp 5 / PN500</strain>
    </source>
</reference>
<proteinExistence type="predicted"/>
<sequence>MGNSPSKKEKTPTTPIKKKPDVVGTNNTTQTGASSTNTNIASSNTHQSSNNSSSGASNNANNVSNSKPSNQTQNVTSSHQSTKSTGNDKEDKNKRLDEFFEKYKEPDTNQIGPDGMVQLCKDINVEPEDIIVLVLAWRLKAQSMGYFTRQEFVTGLSELGIDSLAKLQSYLPNFKKDLDDPNNYKDIYRFAFVFAKESENKILELGNACDMMSLVLSVKYPHIDQLVDYLTNHQKSYRGINMDQWLSIFEFVKSINADASNYDENGAWPVLLDEYVDWLKTKSS</sequence>
<dbReference type="PROSITE" id="PS51229">
    <property type="entry name" value="DCUN1"/>
    <property type="match status" value="1"/>
</dbReference>
<dbReference type="AlphaFoldDB" id="D3BAI5"/>
<protein>
    <recommendedName>
        <fullName evidence="2">Defective in cullin neddylation protein</fullName>
    </recommendedName>
</protein>
<feature type="region of interest" description="Disordered" evidence="3">
    <location>
        <begin position="1"/>
        <end position="93"/>
    </location>
</feature>
<accession>D3BAI5</accession>
<dbReference type="InParanoid" id="D3BAI5"/>
<dbReference type="InterPro" id="IPR005176">
    <property type="entry name" value="PONY_dom"/>
</dbReference>
<dbReference type="Gene3D" id="1.10.238.200">
    <property type="entry name" value="Cullin, PONY binding domain"/>
    <property type="match status" value="1"/>
</dbReference>
<dbReference type="GeneID" id="31361047"/>
<evidence type="ECO:0000313" key="6">
    <source>
        <dbReference type="Proteomes" id="UP000001396"/>
    </source>
</evidence>
<dbReference type="GO" id="GO:0097602">
    <property type="term" value="F:cullin family protein binding"/>
    <property type="evidence" value="ECO:0007669"/>
    <property type="project" value="TreeGrafter"/>
</dbReference>
<organism evidence="5 6">
    <name type="scientific">Heterostelium pallidum (strain ATCC 26659 / Pp 5 / PN500)</name>
    <name type="common">Cellular slime mold</name>
    <name type="synonym">Polysphondylium pallidum</name>
    <dbReference type="NCBI Taxonomy" id="670386"/>
    <lineage>
        <taxon>Eukaryota</taxon>
        <taxon>Amoebozoa</taxon>
        <taxon>Evosea</taxon>
        <taxon>Eumycetozoa</taxon>
        <taxon>Dictyostelia</taxon>
        <taxon>Acytosteliales</taxon>
        <taxon>Acytosteliaceae</taxon>
        <taxon>Heterostelium</taxon>
    </lineage>
</organism>
<keyword evidence="6" id="KW-1185">Reference proteome</keyword>
<dbReference type="InterPro" id="IPR014764">
    <property type="entry name" value="DCN-prot"/>
</dbReference>
<dbReference type="RefSeq" id="XP_020433689.1">
    <property type="nucleotide sequence ID" value="XM_020576440.1"/>
</dbReference>
<dbReference type="GO" id="GO:0031624">
    <property type="term" value="F:ubiquitin conjugating enzyme binding"/>
    <property type="evidence" value="ECO:0007669"/>
    <property type="project" value="TreeGrafter"/>
</dbReference>
<dbReference type="GO" id="GO:0032182">
    <property type="term" value="F:ubiquitin-like protein binding"/>
    <property type="evidence" value="ECO:0007669"/>
    <property type="project" value="TreeGrafter"/>
</dbReference>
<feature type="compositionally biased region" description="Basic and acidic residues" evidence="3">
    <location>
        <begin position="1"/>
        <end position="11"/>
    </location>
</feature>
<gene>
    <name evidence="5" type="ORF">PPL_05563</name>
</gene>
<dbReference type="GO" id="GO:0045116">
    <property type="term" value="P:protein neddylation"/>
    <property type="evidence" value="ECO:0007669"/>
    <property type="project" value="TreeGrafter"/>
</dbReference>
<dbReference type="STRING" id="670386.D3BAI5"/>
<dbReference type="EMBL" id="ADBJ01000025">
    <property type="protein sequence ID" value="EFA81572.1"/>
    <property type="molecule type" value="Genomic_DNA"/>
</dbReference>
<dbReference type="OMA" id="CIAWFRE"/>
<comment type="caution">
    <text evidence="5">The sequence shown here is derived from an EMBL/GenBank/DDBJ whole genome shotgun (WGS) entry which is preliminary data.</text>
</comment>